<dbReference type="RefSeq" id="WP_142905542.1">
    <property type="nucleotide sequence ID" value="NZ_ML660097.1"/>
</dbReference>
<keyword evidence="4" id="KW-1185">Reference proteome</keyword>
<feature type="region of interest" description="Disordered" evidence="2">
    <location>
        <begin position="124"/>
        <end position="143"/>
    </location>
</feature>
<dbReference type="Proteomes" id="UP000319732">
    <property type="component" value="Unassembled WGS sequence"/>
</dbReference>
<evidence type="ECO:0000256" key="1">
    <source>
        <dbReference type="SAM" id="Coils"/>
    </source>
</evidence>
<keyword evidence="1" id="KW-0175">Coiled coil</keyword>
<organism evidence="3 4">
    <name type="scientific">Exilibacterium tricleocarpae</name>
    <dbReference type="NCBI Taxonomy" id="2591008"/>
    <lineage>
        <taxon>Bacteria</taxon>
        <taxon>Pseudomonadati</taxon>
        <taxon>Pseudomonadota</taxon>
        <taxon>Gammaproteobacteria</taxon>
        <taxon>Cellvibrionales</taxon>
        <taxon>Cellvibrionaceae</taxon>
        <taxon>Exilibacterium</taxon>
    </lineage>
</organism>
<comment type="caution">
    <text evidence="3">The sequence shown here is derived from an EMBL/GenBank/DDBJ whole genome shotgun (WGS) entry which is preliminary data.</text>
</comment>
<accession>A0A545T862</accession>
<name>A0A545T862_9GAMM</name>
<feature type="coiled-coil region" evidence="1">
    <location>
        <begin position="30"/>
        <end position="57"/>
    </location>
</feature>
<evidence type="ECO:0000313" key="3">
    <source>
        <dbReference type="EMBL" id="TQV73414.1"/>
    </source>
</evidence>
<gene>
    <name evidence="3" type="ORF">FKG94_17065</name>
</gene>
<feature type="compositionally biased region" description="Basic and acidic residues" evidence="2">
    <location>
        <begin position="124"/>
        <end position="138"/>
    </location>
</feature>
<protein>
    <submittedName>
        <fullName evidence="3">Uncharacterized protein</fullName>
    </submittedName>
</protein>
<dbReference type="EMBL" id="VHSG01000018">
    <property type="protein sequence ID" value="TQV73414.1"/>
    <property type="molecule type" value="Genomic_DNA"/>
</dbReference>
<dbReference type="AlphaFoldDB" id="A0A545T862"/>
<reference evidence="3 4" key="1">
    <citation type="submission" date="2019-06" db="EMBL/GenBank/DDBJ databases">
        <title>Whole genome sequence for Cellvibrionaceae sp. R142.</title>
        <authorList>
            <person name="Wang G."/>
        </authorList>
    </citation>
    <scope>NUCLEOTIDE SEQUENCE [LARGE SCALE GENOMIC DNA]</scope>
    <source>
        <strain evidence="3 4">R142</strain>
    </source>
</reference>
<evidence type="ECO:0000256" key="2">
    <source>
        <dbReference type="SAM" id="MobiDB-lite"/>
    </source>
</evidence>
<proteinExistence type="predicted"/>
<sequence length="160" mass="18275">MSSDYERRARQADISIRVESREVEKLRLRQQQASASLVAAQQALDEVEAAIAATESAMHKAVTAGPSLDLDALQAARHYLAERYRTRQQGQALLQRAQQKAAQADTELKQAALQVKALERVRETSQKTVLREREKRSNEQLTEQWLQHRLQHELQNEGHK</sequence>
<evidence type="ECO:0000313" key="4">
    <source>
        <dbReference type="Proteomes" id="UP000319732"/>
    </source>
</evidence>